<dbReference type="Gene3D" id="3.40.50.2300">
    <property type="match status" value="2"/>
</dbReference>
<gene>
    <name evidence="9" type="ORF">J2D73_19390</name>
</gene>
<evidence type="ECO:0000256" key="5">
    <source>
        <dbReference type="SAM" id="MobiDB-lite"/>
    </source>
</evidence>
<dbReference type="Pfam" id="PF00072">
    <property type="entry name" value="Response_reg"/>
    <property type="match status" value="2"/>
</dbReference>
<dbReference type="InterPro" id="IPR001789">
    <property type="entry name" value="Sig_transdc_resp-reg_receiver"/>
</dbReference>
<feature type="domain" description="PAS" evidence="8">
    <location>
        <begin position="147"/>
        <end position="192"/>
    </location>
</feature>
<comment type="catalytic activity">
    <reaction evidence="1">
        <text>ATP + protein L-histidine = ADP + protein N-phospho-L-histidine.</text>
        <dbReference type="EC" id="2.7.13.3"/>
    </reaction>
</comment>
<dbReference type="InterPro" id="IPR005467">
    <property type="entry name" value="His_kinase_dom"/>
</dbReference>
<evidence type="ECO:0000256" key="2">
    <source>
        <dbReference type="ARBA" id="ARBA00012438"/>
    </source>
</evidence>
<evidence type="ECO:0000259" key="8">
    <source>
        <dbReference type="PROSITE" id="PS50112"/>
    </source>
</evidence>
<organism evidence="9 10">
    <name type="scientific">Acetobacter sacchari</name>
    <dbReference type="NCBI Taxonomy" id="2661687"/>
    <lineage>
        <taxon>Bacteria</taxon>
        <taxon>Pseudomonadati</taxon>
        <taxon>Pseudomonadota</taxon>
        <taxon>Alphaproteobacteria</taxon>
        <taxon>Acetobacterales</taxon>
        <taxon>Acetobacteraceae</taxon>
        <taxon>Acetobacter</taxon>
    </lineage>
</organism>
<evidence type="ECO:0000256" key="4">
    <source>
        <dbReference type="PROSITE-ProRule" id="PRU00169"/>
    </source>
</evidence>
<dbReference type="InterPro" id="IPR011006">
    <property type="entry name" value="CheY-like_superfamily"/>
</dbReference>
<reference evidence="9 10" key="1">
    <citation type="submission" date="2021-03" db="EMBL/GenBank/DDBJ databases">
        <title>The complete genome sequence of Acetobacter sacchari TBRC 11175.</title>
        <authorList>
            <person name="Charoenyingcharoen P."/>
            <person name="Yukphan P."/>
        </authorList>
    </citation>
    <scope>NUCLEOTIDE SEQUENCE [LARGE SCALE GENOMIC DNA]</scope>
    <source>
        <strain evidence="9 10">TBRC 11175</strain>
    </source>
</reference>
<dbReference type="Gene3D" id="1.10.287.130">
    <property type="match status" value="1"/>
</dbReference>
<dbReference type="InterPro" id="IPR013656">
    <property type="entry name" value="PAS_4"/>
</dbReference>
<comment type="caution">
    <text evidence="9">The sequence shown here is derived from an EMBL/GenBank/DDBJ whole genome shotgun (WGS) entry which is preliminary data.</text>
</comment>
<evidence type="ECO:0000259" key="7">
    <source>
        <dbReference type="PROSITE" id="PS50110"/>
    </source>
</evidence>
<dbReference type="Pfam" id="PF00512">
    <property type="entry name" value="HisKA"/>
    <property type="match status" value="1"/>
</dbReference>
<feature type="domain" description="Response regulatory" evidence="7">
    <location>
        <begin position="21"/>
        <end position="135"/>
    </location>
</feature>
<evidence type="ECO:0000256" key="3">
    <source>
        <dbReference type="ARBA" id="ARBA00022553"/>
    </source>
</evidence>
<dbReference type="InterPro" id="IPR036097">
    <property type="entry name" value="HisK_dim/P_sf"/>
</dbReference>
<dbReference type="SMART" id="SM00387">
    <property type="entry name" value="HATPase_c"/>
    <property type="match status" value="1"/>
</dbReference>
<evidence type="ECO:0000256" key="1">
    <source>
        <dbReference type="ARBA" id="ARBA00000085"/>
    </source>
</evidence>
<keyword evidence="10" id="KW-1185">Reference proteome</keyword>
<dbReference type="SMART" id="SM00388">
    <property type="entry name" value="HisKA"/>
    <property type="match status" value="1"/>
</dbReference>
<dbReference type="PROSITE" id="PS50112">
    <property type="entry name" value="PAS"/>
    <property type="match status" value="1"/>
</dbReference>
<dbReference type="InterPro" id="IPR004358">
    <property type="entry name" value="Sig_transdc_His_kin-like_C"/>
</dbReference>
<dbReference type="CDD" id="cd00156">
    <property type="entry name" value="REC"/>
    <property type="match status" value="1"/>
</dbReference>
<feature type="modified residue" description="4-aspartylphosphate" evidence="4">
    <location>
        <position position="615"/>
    </location>
</feature>
<keyword evidence="3 4" id="KW-0597">Phosphoprotein</keyword>
<dbReference type="PRINTS" id="PR00344">
    <property type="entry name" value="BCTRLSENSOR"/>
</dbReference>
<dbReference type="InterPro" id="IPR000014">
    <property type="entry name" value="PAS"/>
</dbReference>
<sequence>MNGPDSLLRSFGHHGAAARERVLLVDDEPEILVALSDLLEDEFEIVRATSAREALALIAERSDFAVVVSDQRMRDMTGDVFLAEARTMSDAAAILLTGYADLETVASALNRGSITFYAAKPWEPDALRAMVREAAAACRTRRMLAAEREILRSLFDNLPVGLAFKDEEGRFTRLNALAARALGRSQKECLGRREEDFTPSGTPVLGDKTSSSDSGAPELVARRDASGRPRWHRVTRVALGGGRAGSTSGEDGVSEISVLIDQDVTDLMEMERRLRQADKMQAIGTLAGGIAHDFNNLLTAILGSLELVSDLSPDLDARAARLFGNAMDAARRGATLTQKLLDFSRPRDLARQSVDVPKLLEQMQGLLTQSVGGGGKRMTPVHVASAPAGLPAASTDPALLEVALVNLCLNARDAQPNGGEILISTREAMVRAPETGMGHGSSNSGGSAAKGQEPPETLSGQPLAPGRYVIVTVSDRGVGMSPETQTRIFEPFFTTKAVGGGIGLGLSMIYGFMQRNQGGVRVNSAPGQGSSIELWLPAVESSSSGVRGDAAKDVNASSKRGGGRSVLVVDDDESVASVTSSFLSKAGFDVIECHSGAEAIDLTTQRPEIGLVVMDLLMPQMNGDECARRIAEIRHDLKILFVTGFADRATLPTGAKVIAKPFTRDALLSGIDTVLAG</sequence>
<dbReference type="PROSITE" id="PS50109">
    <property type="entry name" value="HIS_KIN"/>
    <property type="match status" value="1"/>
</dbReference>
<feature type="region of interest" description="Disordered" evidence="5">
    <location>
        <begin position="433"/>
        <end position="463"/>
    </location>
</feature>
<dbReference type="Gene3D" id="3.30.450.20">
    <property type="entry name" value="PAS domain"/>
    <property type="match status" value="1"/>
</dbReference>
<protein>
    <recommendedName>
        <fullName evidence="2">histidine kinase</fullName>
        <ecNumber evidence="2">2.7.13.3</ecNumber>
    </recommendedName>
</protein>
<dbReference type="SMART" id="SM00448">
    <property type="entry name" value="REC"/>
    <property type="match status" value="2"/>
</dbReference>
<feature type="domain" description="Response regulatory" evidence="7">
    <location>
        <begin position="565"/>
        <end position="675"/>
    </location>
</feature>
<dbReference type="CDD" id="cd00082">
    <property type="entry name" value="HisKA"/>
    <property type="match status" value="1"/>
</dbReference>
<dbReference type="PANTHER" id="PTHR43065:SF42">
    <property type="entry name" value="TWO-COMPONENT SENSOR PPRA"/>
    <property type="match status" value="1"/>
</dbReference>
<evidence type="ECO:0000259" key="6">
    <source>
        <dbReference type="PROSITE" id="PS50109"/>
    </source>
</evidence>
<accession>A0ABS3M167</accession>
<dbReference type="SMART" id="SM00091">
    <property type="entry name" value="PAS"/>
    <property type="match status" value="1"/>
</dbReference>
<dbReference type="Pfam" id="PF08448">
    <property type="entry name" value="PAS_4"/>
    <property type="match status" value="1"/>
</dbReference>
<name>A0ABS3M167_9PROT</name>
<feature type="domain" description="Histidine kinase" evidence="6">
    <location>
        <begin position="289"/>
        <end position="540"/>
    </location>
</feature>
<dbReference type="InterPro" id="IPR036890">
    <property type="entry name" value="HATPase_C_sf"/>
</dbReference>
<dbReference type="NCBIfam" id="TIGR00229">
    <property type="entry name" value="sensory_box"/>
    <property type="match status" value="1"/>
</dbReference>
<proteinExistence type="predicted"/>
<dbReference type="EC" id="2.7.13.3" evidence="2"/>
<dbReference type="SUPFAM" id="SSF55874">
    <property type="entry name" value="ATPase domain of HSP90 chaperone/DNA topoisomerase II/histidine kinase"/>
    <property type="match status" value="1"/>
</dbReference>
<dbReference type="Gene3D" id="3.30.565.10">
    <property type="entry name" value="Histidine kinase-like ATPase, C-terminal domain"/>
    <property type="match status" value="1"/>
</dbReference>
<evidence type="ECO:0000313" key="9">
    <source>
        <dbReference type="EMBL" id="MBO1361950.1"/>
    </source>
</evidence>
<feature type="region of interest" description="Disordered" evidence="5">
    <location>
        <begin position="191"/>
        <end position="218"/>
    </location>
</feature>
<dbReference type="Proteomes" id="UP000664771">
    <property type="component" value="Unassembled WGS sequence"/>
</dbReference>
<dbReference type="SUPFAM" id="SSF52172">
    <property type="entry name" value="CheY-like"/>
    <property type="match status" value="2"/>
</dbReference>
<evidence type="ECO:0000313" key="10">
    <source>
        <dbReference type="Proteomes" id="UP000664771"/>
    </source>
</evidence>
<dbReference type="Pfam" id="PF02518">
    <property type="entry name" value="HATPase_c"/>
    <property type="match status" value="1"/>
</dbReference>
<dbReference type="PROSITE" id="PS50110">
    <property type="entry name" value="RESPONSE_REGULATORY"/>
    <property type="match status" value="2"/>
</dbReference>
<dbReference type="PANTHER" id="PTHR43065">
    <property type="entry name" value="SENSOR HISTIDINE KINASE"/>
    <property type="match status" value="1"/>
</dbReference>
<dbReference type="InterPro" id="IPR003594">
    <property type="entry name" value="HATPase_dom"/>
</dbReference>
<dbReference type="SUPFAM" id="SSF55785">
    <property type="entry name" value="PYP-like sensor domain (PAS domain)"/>
    <property type="match status" value="1"/>
</dbReference>
<dbReference type="RefSeq" id="WP_207883998.1">
    <property type="nucleotide sequence ID" value="NZ_JAFVMF010000037.1"/>
</dbReference>
<dbReference type="InterPro" id="IPR003661">
    <property type="entry name" value="HisK_dim/P_dom"/>
</dbReference>
<dbReference type="EMBL" id="JAFVMF010000037">
    <property type="protein sequence ID" value="MBO1361950.1"/>
    <property type="molecule type" value="Genomic_DNA"/>
</dbReference>
<dbReference type="SUPFAM" id="SSF47384">
    <property type="entry name" value="Homodimeric domain of signal transducing histidine kinase"/>
    <property type="match status" value="1"/>
</dbReference>
<dbReference type="InterPro" id="IPR035965">
    <property type="entry name" value="PAS-like_dom_sf"/>
</dbReference>
<feature type="modified residue" description="4-aspartylphosphate" evidence="4">
    <location>
        <position position="70"/>
    </location>
</feature>